<dbReference type="Proteomes" id="UP001140513">
    <property type="component" value="Unassembled WGS sequence"/>
</dbReference>
<dbReference type="OrthoDB" id="6612291at2759"/>
<dbReference type="GeneID" id="80905731"/>
<keyword evidence="2" id="KW-1185">Reference proteome</keyword>
<proteinExistence type="predicted"/>
<protein>
    <submittedName>
        <fullName evidence="1">Uncharacterized protein</fullName>
    </submittedName>
</protein>
<evidence type="ECO:0000313" key="1">
    <source>
        <dbReference type="EMBL" id="KAJ4357625.1"/>
    </source>
</evidence>
<dbReference type="RefSeq" id="XP_056074484.1">
    <property type="nucleotide sequence ID" value="XM_056211011.1"/>
</dbReference>
<gene>
    <name evidence="1" type="ORF">N0V89_002201</name>
</gene>
<reference evidence="1" key="1">
    <citation type="submission" date="2022-10" db="EMBL/GenBank/DDBJ databases">
        <title>Tapping the CABI collections for fungal endophytes: first genome assemblies for Collariella, Neodidymelliopsis, Ascochyta clinopodiicola, Didymella pomorum, Didymosphaeria variabile, Neocosmospora piperis and Neocucurbitaria cava.</title>
        <authorList>
            <person name="Hill R."/>
        </authorList>
    </citation>
    <scope>NUCLEOTIDE SEQUENCE</scope>
    <source>
        <strain evidence="1">IMI 356815</strain>
    </source>
</reference>
<sequence length="86" mass="10134">MVDDEAFDVIKKMRLSAADPDHLVAKEEFYQTKEQWQLDSTKLNALRQSIWIAAWKKKSYRKRMVIGFLTQWQVDSGSLQTLSDRL</sequence>
<comment type="caution">
    <text evidence="1">The sequence shown here is derived from an EMBL/GenBank/DDBJ whole genome shotgun (WGS) entry which is preliminary data.</text>
</comment>
<dbReference type="AlphaFoldDB" id="A0A9W8XR81"/>
<dbReference type="EMBL" id="JAPEUX010000002">
    <property type="protein sequence ID" value="KAJ4357625.1"/>
    <property type="molecule type" value="Genomic_DNA"/>
</dbReference>
<name>A0A9W8XR81_9PLEO</name>
<organism evidence="1 2">
    <name type="scientific">Didymosphaeria variabile</name>
    <dbReference type="NCBI Taxonomy" id="1932322"/>
    <lineage>
        <taxon>Eukaryota</taxon>
        <taxon>Fungi</taxon>
        <taxon>Dikarya</taxon>
        <taxon>Ascomycota</taxon>
        <taxon>Pezizomycotina</taxon>
        <taxon>Dothideomycetes</taxon>
        <taxon>Pleosporomycetidae</taxon>
        <taxon>Pleosporales</taxon>
        <taxon>Massarineae</taxon>
        <taxon>Didymosphaeriaceae</taxon>
        <taxon>Didymosphaeria</taxon>
    </lineage>
</organism>
<accession>A0A9W8XR81</accession>
<evidence type="ECO:0000313" key="2">
    <source>
        <dbReference type="Proteomes" id="UP001140513"/>
    </source>
</evidence>